<dbReference type="PROSITE" id="PS00794">
    <property type="entry name" value="HPPK"/>
    <property type="match status" value="1"/>
</dbReference>
<keyword evidence="6" id="KW-0547">Nucleotide-binding</keyword>
<dbReference type="SUPFAM" id="SSF55083">
    <property type="entry name" value="6-hydroxymethyl-7,8-dihydropterin pyrophosphokinase, HPPK"/>
    <property type="match status" value="1"/>
</dbReference>
<dbReference type="STRING" id="1076937.SAMN04488120_10245"/>
<keyword evidence="7 14" id="KW-0418">Kinase</keyword>
<comment type="similarity">
    <text evidence="2">Belongs to the HPPK family.</text>
</comment>
<dbReference type="EMBL" id="FOOC01000002">
    <property type="protein sequence ID" value="SFF30509.1"/>
    <property type="molecule type" value="Genomic_DNA"/>
</dbReference>
<evidence type="ECO:0000256" key="8">
    <source>
        <dbReference type="ARBA" id="ARBA00022840"/>
    </source>
</evidence>
<evidence type="ECO:0000256" key="4">
    <source>
        <dbReference type="ARBA" id="ARBA00016218"/>
    </source>
</evidence>
<keyword evidence="8" id="KW-0067">ATP-binding</keyword>
<dbReference type="InterPro" id="IPR035907">
    <property type="entry name" value="Hppk_sf"/>
</dbReference>
<evidence type="ECO:0000256" key="1">
    <source>
        <dbReference type="ARBA" id="ARBA00005051"/>
    </source>
</evidence>
<dbReference type="OrthoDB" id="9808041at2"/>
<evidence type="ECO:0000256" key="5">
    <source>
        <dbReference type="ARBA" id="ARBA00022679"/>
    </source>
</evidence>
<dbReference type="GO" id="GO:0003848">
    <property type="term" value="F:2-amino-4-hydroxy-6-hydroxymethyldihydropteridine diphosphokinase activity"/>
    <property type="evidence" value="ECO:0007669"/>
    <property type="project" value="UniProtKB-EC"/>
</dbReference>
<evidence type="ECO:0000313" key="15">
    <source>
        <dbReference type="Proteomes" id="UP000199771"/>
    </source>
</evidence>
<evidence type="ECO:0000313" key="14">
    <source>
        <dbReference type="EMBL" id="SFF30509.1"/>
    </source>
</evidence>
<keyword evidence="5" id="KW-0808">Transferase</keyword>
<dbReference type="PANTHER" id="PTHR43071">
    <property type="entry name" value="2-AMINO-4-HYDROXY-6-HYDROXYMETHYLDIHYDROPTERIDINE PYROPHOSPHOKINASE"/>
    <property type="match status" value="1"/>
</dbReference>
<comment type="function">
    <text evidence="10">Catalyzes the transfer of pyrophosphate from adenosine triphosphate (ATP) to 6-hydroxymethyl-7,8-dihydropterin, an enzymatic step in folate biosynthesis pathway.</text>
</comment>
<name>A0A1I2HL71_9GAMM</name>
<dbReference type="GO" id="GO:0046656">
    <property type="term" value="P:folic acid biosynthetic process"/>
    <property type="evidence" value="ECO:0007669"/>
    <property type="project" value="UniProtKB-KW"/>
</dbReference>
<dbReference type="EC" id="2.7.6.3" evidence="3"/>
<keyword evidence="9" id="KW-0289">Folate biosynthesis</keyword>
<dbReference type="PANTHER" id="PTHR43071:SF1">
    <property type="entry name" value="2-AMINO-4-HYDROXY-6-HYDROXYMETHYLDIHYDROPTERIDINE PYROPHOSPHOKINASE"/>
    <property type="match status" value="1"/>
</dbReference>
<evidence type="ECO:0000256" key="12">
    <source>
        <dbReference type="ARBA" id="ARBA00033413"/>
    </source>
</evidence>
<dbReference type="GO" id="GO:0005524">
    <property type="term" value="F:ATP binding"/>
    <property type="evidence" value="ECO:0007669"/>
    <property type="project" value="UniProtKB-KW"/>
</dbReference>
<reference evidence="14 15" key="1">
    <citation type="submission" date="2016-10" db="EMBL/GenBank/DDBJ databases">
        <authorList>
            <person name="de Groot N.N."/>
        </authorList>
    </citation>
    <scope>NUCLEOTIDE SEQUENCE [LARGE SCALE GENOMIC DNA]</scope>
    <source>
        <strain evidence="14 15">DSM 23609</strain>
    </source>
</reference>
<dbReference type="AlphaFoldDB" id="A0A1I2HL71"/>
<feature type="domain" description="7,8-dihydro-6-hydroxymethylpterin-pyrophosphokinase" evidence="13">
    <location>
        <begin position="86"/>
        <end position="97"/>
    </location>
</feature>
<dbReference type="NCBIfam" id="TIGR01498">
    <property type="entry name" value="folK"/>
    <property type="match status" value="1"/>
</dbReference>
<accession>A0A1I2HL71</accession>
<sequence length="160" mass="16772">MRRAYIGLGANLGDPPAQLRAALAAISQLGRLVAVSPFYRSAPMGPAGQPDYCNAACALDTALDAAALMAALLSIERRMGRVRSEKWGPRTIDLDLLHVEGEVRADADLTLPHPGIGVRNFVLVPLADIAPELWIPGIGGVADAAARIGRQGLAPWPPAP</sequence>
<organism evidence="14 15">
    <name type="scientific">Fontimonas thermophila</name>
    <dbReference type="NCBI Taxonomy" id="1076937"/>
    <lineage>
        <taxon>Bacteria</taxon>
        <taxon>Pseudomonadati</taxon>
        <taxon>Pseudomonadota</taxon>
        <taxon>Gammaproteobacteria</taxon>
        <taxon>Nevskiales</taxon>
        <taxon>Nevskiaceae</taxon>
        <taxon>Fontimonas</taxon>
    </lineage>
</organism>
<dbReference type="Pfam" id="PF01288">
    <property type="entry name" value="HPPK"/>
    <property type="match status" value="1"/>
</dbReference>
<dbReference type="RefSeq" id="WP_091530904.1">
    <property type="nucleotide sequence ID" value="NZ_FOOC01000002.1"/>
</dbReference>
<comment type="pathway">
    <text evidence="1">Cofactor biosynthesis; tetrahydrofolate biosynthesis; 2-amino-4-hydroxy-6-hydroxymethyl-7,8-dihydropteridine diphosphate from 7,8-dihydroneopterin triphosphate: step 4/4.</text>
</comment>
<evidence type="ECO:0000256" key="7">
    <source>
        <dbReference type="ARBA" id="ARBA00022777"/>
    </source>
</evidence>
<dbReference type="Gene3D" id="3.30.70.560">
    <property type="entry name" value="7,8-Dihydro-6-hydroxymethylpterin-pyrophosphokinase HPPK"/>
    <property type="match status" value="1"/>
</dbReference>
<proteinExistence type="inferred from homology"/>
<evidence type="ECO:0000256" key="3">
    <source>
        <dbReference type="ARBA" id="ARBA00013253"/>
    </source>
</evidence>
<evidence type="ECO:0000256" key="10">
    <source>
        <dbReference type="ARBA" id="ARBA00029409"/>
    </source>
</evidence>
<evidence type="ECO:0000256" key="11">
    <source>
        <dbReference type="ARBA" id="ARBA00029766"/>
    </source>
</evidence>
<evidence type="ECO:0000256" key="9">
    <source>
        <dbReference type="ARBA" id="ARBA00022909"/>
    </source>
</evidence>
<keyword evidence="15" id="KW-1185">Reference proteome</keyword>
<evidence type="ECO:0000259" key="13">
    <source>
        <dbReference type="PROSITE" id="PS00794"/>
    </source>
</evidence>
<dbReference type="UniPathway" id="UPA00077">
    <property type="reaction ID" value="UER00155"/>
</dbReference>
<gene>
    <name evidence="14" type="ORF">SAMN04488120_10245</name>
</gene>
<dbReference type="InterPro" id="IPR000550">
    <property type="entry name" value="Hppk"/>
</dbReference>
<dbReference type="Proteomes" id="UP000199771">
    <property type="component" value="Unassembled WGS sequence"/>
</dbReference>
<protein>
    <recommendedName>
        <fullName evidence="4">2-amino-4-hydroxy-6-hydroxymethyldihydropteridine pyrophosphokinase</fullName>
        <ecNumber evidence="3">2.7.6.3</ecNumber>
    </recommendedName>
    <alternativeName>
        <fullName evidence="11">6-hydroxymethyl-7,8-dihydropterin pyrophosphokinase</fullName>
    </alternativeName>
    <alternativeName>
        <fullName evidence="12">7,8-dihydro-6-hydroxymethylpterin-pyrophosphokinase</fullName>
    </alternativeName>
</protein>
<dbReference type="GO" id="GO:0016301">
    <property type="term" value="F:kinase activity"/>
    <property type="evidence" value="ECO:0007669"/>
    <property type="project" value="UniProtKB-KW"/>
</dbReference>
<dbReference type="GO" id="GO:0046654">
    <property type="term" value="P:tetrahydrofolate biosynthetic process"/>
    <property type="evidence" value="ECO:0007669"/>
    <property type="project" value="UniProtKB-UniPathway"/>
</dbReference>
<evidence type="ECO:0000256" key="2">
    <source>
        <dbReference type="ARBA" id="ARBA00005810"/>
    </source>
</evidence>
<evidence type="ECO:0000256" key="6">
    <source>
        <dbReference type="ARBA" id="ARBA00022741"/>
    </source>
</evidence>
<dbReference type="CDD" id="cd00483">
    <property type="entry name" value="HPPK"/>
    <property type="match status" value="1"/>
</dbReference>